<evidence type="ECO:0000256" key="6">
    <source>
        <dbReference type="ARBA" id="ARBA00022795"/>
    </source>
</evidence>
<sequence length="266" mass="29697">MEYDKKMKKFLAVIVILCLFAPITLFAQTQIPIPTIGLNVTQAQTPQQVSLGLQVLFLLTILSLSPSIIIMTTSFVRVSIVLSFVQRALSLQETPPRALIMGLSLFLTFFIMMPTLTQINNEALQPYLNGTIGVNDLYSRGIQPIRMFMFNSLRGENGMKSLDLFLSISDTNVRLRDIQSVEDLAKIPTIVVVPAFIINELTIAFKMGIYLFVPFIVIDLVVASILMAMGMIMLPPIMISLPLKIILFVAVDGWKLLILQLVQSFN</sequence>
<dbReference type="PRINTS" id="PR00951">
    <property type="entry name" value="FLGBIOSNFLIP"/>
</dbReference>
<evidence type="ECO:0000256" key="11">
    <source>
        <dbReference type="ARBA" id="ARBA00023225"/>
    </source>
</evidence>
<dbReference type="NCBIfam" id="TIGR01103">
    <property type="entry name" value="fliP"/>
    <property type="match status" value="1"/>
</dbReference>
<evidence type="ECO:0000256" key="8">
    <source>
        <dbReference type="ARBA" id="ARBA00022989"/>
    </source>
</evidence>
<keyword evidence="6 12" id="KW-1005">Bacterial flagellum biogenesis</keyword>
<accession>D8IGA1</accession>
<keyword evidence="5 12" id="KW-0812">Transmembrane</keyword>
<dbReference type="STRING" id="759914.BP951000_2192"/>
<dbReference type="InterPro" id="IPR005838">
    <property type="entry name" value="T3SS_IM_P"/>
</dbReference>
<reference evidence="13 14" key="1">
    <citation type="journal article" date="2010" name="PLoS ONE">
        <title>The complete genome sequence of the pathogenic intestinal spirochete Brachyspira pilosicoli and comparison with other Brachyspira genomes.</title>
        <authorList>
            <person name="Wanchanthuek P."/>
            <person name="Bellgard M.I."/>
            <person name="La T."/>
            <person name="Ryan K."/>
            <person name="Moolhuijzen P."/>
            <person name="Chapman B."/>
            <person name="Black M."/>
            <person name="Schibeci D."/>
            <person name="Hunter A."/>
            <person name="Barrero R."/>
            <person name="Phillips N.D."/>
            <person name="Hampson D.J."/>
        </authorList>
    </citation>
    <scope>NUCLEOTIDE SEQUENCE [LARGE SCALE GENOMIC DNA]</scope>
    <source>
        <strain evidence="14">ATCC BAA-1826 / 95/1000</strain>
    </source>
</reference>
<keyword evidence="13" id="KW-0969">Cilium</keyword>
<dbReference type="GO" id="GO:0009306">
    <property type="term" value="P:protein secretion"/>
    <property type="evidence" value="ECO:0007669"/>
    <property type="project" value="UniProtKB-UniRule"/>
</dbReference>
<evidence type="ECO:0000256" key="5">
    <source>
        <dbReference type="ARBA" id="ARBA00022692"/>
    </source>
</evidence>
<evidence type="ECO:0000256" key="4">
    <source>
        <dbReference type="ARBA" id="ARBA00022475"/>
    </source>
</evidence>
<keyword evidence="7 12" id="KW-0653">Protein transport</keyword>
<evidence type="ECO:0000256" key="10">
    <source>
        <dbReference type="ARBA" id="ARBA00023143"/>
    </source>
</evidence>
<feature type="transmembrane region" description="Helical" evidence="12">
    <location>
        <begin position="241"/>
        <end position="262"/>
    </location>
</feature>
<dbReference type="PANTHER" id="PTHR30587">
    <property type="entry name" value="FLAGELLAR BIOSYNTHETIC PROTEIN FLIP"/>
    <property type="match status" value="1"/>
</dbReference>
<evidence type="ECO:0000256" key="2">
    <source>
        <dbReference type="ARBA" id="ARBA00021714"/>
    </source>
</evidence>
<keyword evidence="8 12" id="KW-1133">Transmembrane helix</keyword>
<keyword evidence="10" id="KW-0975">Bacterial flagellum</keyword>
<keyword evidence="13" id="KW-0966">Cell projection</keyword>
<feature type="transmembrane region" description="Helical" evidence="12">
    <location>
        <begin position="209"/>
        <end position="234"/>
    </location>
</feature>
<keyword evidence="14" id="KW-1185">Reference proteome</keyword>
<evidence type="ECO:0000256" key="12">
    <source>
        <dbReference type="RuleBase" id="RU362069"/>
    </source>
</evidence>
<dbReference type="HOGENOM" id="CLU_042028_0_1_12"/>
<keyword evidence="9 12" id="KW-0472">Membrane</keyword>
<gene>
    <name evidence="12 13" type="primary">fliP</name>
    <name evidence="13" type="ordered locus">BP951000_2192</name>
</gene>
<dbReference type="eggNOG" id="COG1338">
    <property type="taxonomic scope" value="Bacteria"/>
</dbReference>
<dbReference type="InterPro" id="IPR005837">
    <property type="entry name" value="FliP"/>
</dbReference>
<keyword evidence="3 12" id="KW-0813">Transport</keyword>
<comment type="subcellular location">
    <subcellularLocation>
        <location evidence="12">Cell membrane</location>
        <topology evidence="12">Multi-pass membrane protein</topology>
    </subcellularLocation>
    <subcellularLocation>
        <location evidence="12">Bacterial flagellum basal body</location>
    </subcellularLocation>
</comment>
<feature type="transmembrane region" description="Helical" evidence="12">
    <location>
        <begin position="51"/>
        <end position="78"/>
    </location>
</feature>
<comment type="similarity">
    <text evidence="1 12">Belongs to the FliP/MopC/SpaP family.</text>
</comment>
<dbReference type="PRINTS" id="PR01302">
    <property type="entry name" value="TYPE3IMPPROT"/>
</dbReference>
<dbReference type="PROSITE" id="PS01061">
    <property type="entry name" value="FLIP_2"/>
    <property type="match status" value="1"/>
</dbReference>
<protein>
    <recommendedName>
        <fullName evidence="2 12">Flagellar biosynthetic protein FliP</fullName>
    </recommendedName>
</protein>
<dbReference type="KEGG" id="bpo:BP951000_2192"/>
<organism evidence="13 14">
    <name type="scientific">Brachyspira pilosicoli (strain ATCC BAA-1826 / 95/1000)</name>
    <dbReference type="NCBI Taxonomy" id="759914"/>
    <lineage>
        <taxon>Bacteria</taxon>
        <taxon>Pseudomonadati</taxon>
        <taxon>Spirochaetota</taxon>
        <taxon>Spirochaetia</taxon>
        <taxon>Brachyspirales</taxon>
        <taxon>Brachyspiraceae</taxon>
        <taxon>Brachyspira</taxon>
    </lineage>
</organism>
<name>D8IGA1_BRAP9</name>
<keyword evidence="13" id="KW-0282">Flagellum</keyword>
<dbReference type="AlphaFoldDB" id="D8IGA1"/>
<dbReference type="FunCoup" id="D8IGA1">
    <property type="interactions" value="114"/>
</dbReference>
<evidence type="ECO:0000256" key="9">
    <source>
        <dbReference type="ARBA" id="ARBA00023136"/>
    </source>
</evidence>
<keyword evidence="11 12" id="KW-1006">Bacterial flagellum protein export</keyword>
<dbReference type="Pfam" id="PF00813">
    <property type="entry name" value="FliP"/>
    <property type="match status" value="1"/>
</dbReference>
<evidence type="ECO:0000256" key="7">
    <source>
        <dbReference type="ARBA" id="ARBA00022927"/>
    </source>
</evidence>
<feature type="transmembrane region" description="Helical" evidence="12">
    <location>
        <begin position="98"/>
        <end position="119"/>
    </location>
</feature>
<dbReference type="InParanoid" id="D8IGA1"/>
<proteinExistence type="inferred from homology"/>
<dbReference type="PANTHER" id="PTHR30587:SF0">
    <property type="entry name" value="FLAGELLAR BIOSYNTHETIC PROTEIN FLIP"/>
    <property type="match status" value="1"/>
</dbReference>
<dbReference type="GO" id="GO:0005886">
    <property type="term" value="C:plasma membrane"/>
    <property type="evidence" value="ECO:0007669"/>
    <property type="project" value="UniProtKB-SubCell"/>
</dbReference>
<comment type="function">
    <text evidence="12">Plays a role in the flagellum-specific transport system.</text>
</comment>
<evidence type="ECO:0000256" key="3">
    <source>
        <dbReference type="ARBA" id="ARBA00022448"/>
    </source>
</evidence>
<dbReference type="EMBL" id="CP002025">
    <property type="protein sequence ID" value="ADK32165.1"/>
    <property type="molecule type" value="Genomic_DNA"/>
</dbReference>
<keyword evidence="4 12" id="KW-1003">Cell membrane</keyword>
<dbReference type="GO" id="GO:0044781">
    <property type="term" value="P:bacterial-type flagellum organization"/>
    <property type="evidence" value="ECO:0007669"/>
    <property type="project" value="UniProtKB-UniRule"/>
</dbReference>
<evidence type="ECO:0000313" key="13">
    <source>
        <dbReference type="EMBL" id="ADK32165.1"/>
    </source>
</evidence>
<evidence type="ECO:0000313" key="14">
    <source>
        <dbReference type="Proteomes" id="UP000000332"/>
    </source>
</evidence>
<dbReference type="Proteomes" id="UP000000332">
    <property type="component" value="Chromosome"/>
</dbReference>
<dbReference type="GO" id="GO:0009425">
    <property type="term" value="C:bacterial-type flagellum basal body"/>
    <property type="evidence" value="ECO:0007669"/>
    <property type="project" value="UniProtKB-SubCell"/>
</dbReference>
<evidence type="ECO:0000256" key="1">
    <source>
        <dbReference type="ARBA" id="ARBA00006257"/>
    </source>
</evidence>